<keyword evidence="1 3" id="KW-0378">Hydrolase</keyword>
<dbReference type="RefSeq" id="WP_259485705.1">
    <property type="nucleotide sequence ID" value="NZ_JANTEZ010000002.1"/>
</dbReference>
<dbReference type="InterPro" id="IPR029058">
    <property type="entry name" value="AB_hydrolase_fold"/>
</dbReference>
<dbReference type="InterPro" id="IPR013094">
    <property type="entry name" value="AB_hydrolase_3"/>
</dbReference>
<organism evidence="3 4">
    <name type="scientific">Herbiconiux gentiana</name>
    <dbReference type="NCBI Taxonomy" id="2970912"/>
    <lineage>
        <taxon>Bacteria</taxon>
        <taxon>Bacillati</taxon>
        <taxon>Actinomycetota</taxon>
        <taxon>Actinomycetes</taxon>
        <taxon>Micrococcales</taxon>
        <taxon>Microbacteriaceae</taxon>
        <taxon>Herbiconiux</taxon>
    </lineage>
</organism>
<dbReference type="PANTHER" id="PTHR48081:SF8">
    <property type="entry name" value="ALPHA_BETA HYDROLASE FOLD-3 DOMAIN-CONTAINING PROTEIN-RELATED"/>
    <property type="match status" value="1"/>
</dbReference>
<name>A0ABT2GDA1_9MICO</name>
<comment type="caution">
    <text evidence="3">The sequence shown here is derived from an EMBL/GenBank/DDBJ whole genome shotgun (WGS) entry which is preliminary data.</text>
</comment>
<dbReference type="PANTHER" id="PTHR48081">
    <property type="entry name" value="AB HYDROLASE SUPERFAMILY PROTEIN C4A8.06C"/>
    <property type="match status" value="1"/>
</dbReference>
<dbReference type="SUPFAM" id="SSF53474">
    <property type="entry name" value="alpha/beta-Hydrolases"/>
    <property type="match status" value="1"/>
</dbReference>
<evidence type="ECO:0000259" key="2">
    <source>
        <dbReference type="Pfam" id="PF07859"/>
    </source>
</evidence>
<sequence>MTTHPRPPFDPELAAVLPLIDAFVPKSITLDDVEHLRTLTTSPPIETTLEGRPIVHVERTIPGPTGSPDLTVSVFYREDHTAPGPGIYHTHGGGMMGGDRFVGAGVYLDWVERFDAVVISIEYRRPPEHPDPSPLEDVYAGLVWSADHAAELGFDPRRLVIAGESAGAGLTAGLALLARDRRGPAIIGQLLMYPLLDERNDSVSSRQDDRAGTWDRVSTETAWNAYLGDRRHTDAVSIYASPSLATDLSGLPPAFIDAGSSELLRDEDVAYASAIWEAGGQAELHIWPGGFHGFDQIAPTARVSQAAIAARTAWLERTLTP</sequence>
<evidence type="ECO:0000256" key="1">
    <source>
        <dbReference type="ARBA" id="ARBA00022801"/>
    </source>
</evidence>
<reference evidence="3" key="1">
    <citation type="submission" date="2022-08" db="EMBL/GenBank/DDBJ databases">
        <authorList>
            <person name="Deng Y."/>
            <person name="Han X.-F."/>
            <person name="Zhang Y.-Q."/>
        </authorList>
    </citation>
    <scope>NUCLEOTIDE SEQUENCE</scope>
    <source>
        <strain evidence="3">CPCC 205716</strain>
    </source>
</reference>
<dbReference type="Pfam" id="PF07859">
    <property type="entry name" value="Abhydrolase_3"/>
    <property type="match status" value="1"/>
</dbReference>
<keyword evidence="4" id="KW-1185">Reference proteome</keyword>
<dbReference type="InterPro" id="IPR050300">
    <property type="entry name" value="GDXG_lipolytic_enzyme"/>
</dbReference>
<protein>
    <submittedName>
        <fullName evidence="3">Alpha/beta hydrolase</fullName>
    </submittedName>
</protein>
<dbReference type="GO" id="GO:0016787">
    <property type="term" value="F:hydrolase activity"/>
    <property type="evidence" value="ECO:0007669"/>
    <property type="project" value="UniProtKB-KW"/>
</dbReference>
<evidence type="ECO:0000313" key="3">
    <source>
        <dbReference type="EMBL" id="MCS5714177.1"/>
    </source>
</evidence>
<dbReference type="EMBL" id="JANTEZ010000002">
    <property type="protein sequence ID" value="MCS5714177.1"/>
    <property type="molecule type" value="Genomic_DNA"/>
</dbReference>
<accession>A0ABT2GDA1</accession>
<gene>
    <name evidence="3" type="ORF">NVV95_06380</name>
</gene>
<dbReference type="Gene3D" id="3.40.50.1820">
    <property type="entry name" value="alpha/beta hydrolase"/>
    <property type="match status" value="1"/>
</dbReference>
<dbReference type="Proteomes" id="UP001165580">
    <property type="component" value="Unassembled WGS sequence"/>
</dbReference>
<proteinExistence type="predicted"/>
<feature type="domain" description="Alpha/beta hydrolase fold-3" evidence="2">
    <location>
        <begin position="88"/>
        <end position="294"/>
    </location>
</feature>
<evidence type="ECO:0000313" key="4">
    <source>
        <dbReference type="Proteomes" id="UP001165580"/>
    </source>
</evidence>